<dbReference type="AlphaFoldDB" id="L9ZVY2"/>
<dbReference type="PATRIC" id="fig|1227493.4.peg.2246"/>
<protein>
    <submittedName>
        <fullName evidence="1">Uncharacterized protein</fullName>
    </submittedName>
</protein>
<reference evidence="1 2" key="1">
    <citation type="journal article" date="2014" name="PLoS Genet.">
        <title>Phylogenetically driven sequencing of extremely halophilic archaea reveals strategies for static and dynamic osmo-response.</title>
        <authorList>
            <person name="Becker E.A."/>
            <person name="Seitzer P.M."/>
            <person name="Tritt A."/>
            <person name="Larsen D."/>
            <person name="Krusor M."/>
            <person name="Yao A.I."/>
            <person name="Wu D."/>
            <person name="Madern D."/>
            <person name="Eisen J.A."/>
            <person name="Darling A.E."/>
            <person name="Facciotti M.T."/>
        </authorList>
    </citation>
    <scope>NUCLEOTIDE SEQUENCE [LARGE SCALE GENOMIC DNA]</scope>
    <source>
        <strain evidence="1 2">JCM 10989</strain>
    </source>
</reference>
<sequence>MIGMDTGLELTDVSSHKEADVRFEAELCHGTIETPPEIEFRLTNTGFPRQFFFGAKPPFTAVLSEEGTLTLIPEGDGTYVGPVDPDGPERPAEFIPDSPNEGCWRALGTPLKVSIGKAIPLDRDETISVRYTVLVSADHDVACPPNGSHQVTSRFSIGTVQENVHEATATLHVG</sequence>
<dbReference type="EMBL" id="AOIM01000034">
    <property type="protein sequence ID" value="ELY90635.1"/>
    <property type="molecule type" value="Genomic_DNA"/>
</dbReference>
<gene>
    <name evidence="1" type="ORF">C483_11261</name>
</gene>
<proteinExistence type="predicted"/>
<dbReference type="Proteomes" id="UP000011519">
    <property type="component" value="Unassembled WGS sequence"/>
</dbReference>
<dbReference type="STRING" id="1227493.C483_11261"/>
<accession>L9ZVY2</accession>
<name>L9ZVY2_9EURY</name>
<keyword evidence="2" id="KW-1185">Reference proteome</keyword>
<organism evidence="1 2">
    <name type="scientific">Natrialba hulunbeirensis JCM 10989</name>
    <dbReference type="NCBI Taxonomy" id="1227493"/>
    <lineage>
        <taxon>Archaea</taxon>
        <taxon>Methanobacteriati</taxon>
        <taxon>Methanobacteriota</taxon>
        <taxon>Stenosarchaea group</taxon>
        <taxon>Halobacteria</taxon>
        <taxon>Halobacteriales</taxon>
        <taxon>Natrialbaceae</taxon>
        <taxon>Natrialba</taxon>
    </lineage>
</organism>
<evidence type="ECO:0000313" key="2">
    <source>
        <dbReference type="Proteomes" id="UP000011519"/>
    </source>
</evidence>
<comment type="caution">
    <text evidence="1">The sequence shown here is derived from an EMBL/GenBank/DDBJ whole genome shotgun (WGS) entry which is preliminary data.</text>
</comment>
<evidence type="ECO:0000313" key="1">
    <source>
        <dbReference type="EMBL" id="ELY90635.1"/>
    </source>
</evidence>